<dbReference type="Pfam" id="PF20276">
    <property type="entry name" value="CTD1"/>
    <property type="match status" value="1"/>
</dbReference>
<accession>A0AAP8U4L7</accession>
<proteinExistence type="predicted"/>
<protein>
    <recommendedName>
        <fullName evidence="2">ABC-three component systems C-terminal domain-containing protein</fullName>
    </recommendedName>
</protein>
<dbReference type="EMBL" id="PRKQ01000019">
    <property type="protein sequence ID" value="PPA93930.1"/>
    <property type="molecule type" value="Genomic_DNA"/>
</dbReference>
<dbReference type="Proteomes" id="UP000239759">
    <property type="component" value="Unassembled WGS sequence"/>
</dbReference>
<evidence type="ECO:0000313" key="4">
    <source>
        <dbReference type="Proteomes" id="UP000239759"/>
    </source>
</evidence>
<sequence length="472" mass="55164">MSTETIVYTPYHSAIPSWSGYQYQGKVALNVVLDYMMRISREEYDSYSLELEWYEDFCILNGDTYVSIHQVKSYKAKGLSEYKEAIWNLLGKTLLKSCEYCYLHSSTDLDTEEAIKKGLLNLEPPPMPKPPKDPSKGPKIKTYSPRHYYDQVMAANAYEELFSKFSSYSYTCSKRYCPLHELEDEIKQKIKSYYDHKGKPYTVAQIEAVYHYLLGEVDRHITRRHNDEQNDDDNEIDFVPDRIRFTEIFRVLENNWEKPSDEYVILRLRNMFHSIWDSVSIDLHQITIDEGTLERQDDIRKVEEYVSTLSTLSNTDFFTFCQIVTPNIYIPKADEDAFRNLIPEDGIGTLLYAFYEIKRELDVINYRYVKKNQSINTSYLPTTLKLISNRYKSDDIIKSNIASSILSNAAIRNQLYEIEVMITDNINAKSLEEATMKFTVIETDDGNPNDKVTKIKKIRMIDIDNAKGELNQ</sequence>
<feature type="region of interest" description="Disordered" evidence="1">
    <location>
        <begin position="120"/>
        <end position="139"/>
    </location>
</feature>
<dbReference type="AlphaFoldDB" id="A0AAP8U4L7"/>
<evidence type="ECO:0000256" key="1">
    <source>
        <dbReference type="SAM" id="MobiDB-lite"/>
    </source>
</evidence>
<dbReference type="RefSeq" id="WP_104032498.1">
    <property type="nucleotide sequence ID" value="NZ_PRKQ01000019.1"/>
</dbReference>
<organism evidence="3 4">
    <name type="scientific">Brevibacillus laterosporus</name>
    <name type="common">Bacillus laterosporus</name>
    <dbReference type="NCBI Taxonomy" id="1465"/>
    <lineage>
        <taxon>Bacteria</taxon>
        <taxon>Bacillati</taxon>
        <taxon>Bacillota</taxon>
        <taxon>Bacilli</taxon>
        <taxon>Bacillales</taxon>
        <taxon>Paenibacillaceae</taxon>
        <taxon>Brevibacillus</taxon>
    </lineage>
</organism>
<comment type="caution">
    <text evidence="3">The sequence shown here is derived from an EMBL/GenBank/DDBJ whole genome shotgun (WGS) entry which is preliminary data.</text>
</comment>
<evidence type="ECO:0000259" key="2">
    <source>
        <dbReference type="Pfam" id="PF20276"/>
    </source>
</evidence>
<evidence type="ECO:0000313" key="3">
    <source>
        <dbReference type="EMBL" id="PPA93930.1"/>
    </source>
</evidence>
<reference evidence="3 4" key="1">
    <citation type="submission" date="2018-02" db="EMBL/GenBank/DDBJ databases">
        <title>Comparative analysis of genomes of three Brevibacillus laterosporus strains producers of potent antimicrobials isolated from silage.</title>
        <authorList>
            <person name="Kojic M."/>
            <person name="Miljkovic M."/>
            <person name="Studholme D."/>
            <person name="Filipic B."/>
        </authorList>
    </citation>
    <scope>NUCLEOTIDE SEQUENCE [LARGE SCALE GENOMIC DNA]</scope>
    <source>
        <strain evidence="3 4">BGSP11</strain>
    </source>
</reference>
<gene>
    <name evidence="3" type="ORF">C4A77_15840</name>
</gene>
<feature type="domain" description="ABC-three component systems C-terminal" evidence="2">
    <location>
        <begin position="166"/>
        <end position="426"/>
    </location>
</feature>
<dbReference type="InterPro" id="IPR046920">
    <property type="entry name" value="ABC-3C_CTD1"/>
</dbReference>
<name>A0AAP8U4L7_BRELA</name>